<evidence type="ECO:0000256" key="1">
    <source>
        <dbReference type="PROSITE-ProRule" id="PRU00285"/>
    </source>
</evidence>
<sequence>MSNLLRWSASDIADPVRRFLEGEAGSWLRVEEYRDGGSMVVKAEVPGINPEKDVDITLSGGELQIQVRHEEKSEHKDKRGYRSEFRYGTFSRTVKLPTAVSEQDVKASYTDGILEVRIPMPEQSEKQSRKIPITRGASSGAGTSPSTGPTETR</sequence>
<feature type="domain" description="SHSP" evidence="4">
    <location>
        <begin position="21"/>
        <end position="136"/>
    </location>
</feature>
<dbReference type="Pfam" id="PF00011">
    <property type="entry name" value="HSP20"/>
    <property type="match status" value="1"/>
</dbReference>
<dbReference type="CDD" id="cd06464">
    <property type="entry name" value="ACD_sHsps-like"/>
    <property type="match status" value="1"/>
</dbReference>
<accession>A0ABS6I783</accession>
<feature type="region of interest" description="Disordered" evidence="3">
    <location>
        <begin position="118"/>
        <end position="153"/>
    </location>
</feature>
<feature type="compositionally biased region" description="Low complexity" evidence="3">
    <location>
        <begin position="134"/>
        <end position="153"/>
    </location>
</feature>
<proteinExistence type="inferred from homology"/>
<evidence type="ECO:0000256" key="2">
    <source>
        <dbReference type="RuleBase" id="RU003616"/>
    </source>
</evidence>
<keyword evidence="6" id="KW-1185">Reference proteome</keyword>
<gene>
    <name evidence="5" type="ORF">KSW38_10220</name>
</gene>
<dbReference type="InterPro" id="IPR002068">
    <property type="entry name" value="A-crystallin/Hsp20_dom"/>
</dbReference>
<comment type="similarity">
    <text evidence="1 2">Belongs to the small heat shock protein (HSP20) family.</text>
</comment>
<evidence type="ECO:0000313" key="5">
    <source>
        <dbReference type="EMBL" id="MBU8866663.1"/>
    </source>
</evidence>
<reference evidence="5 6" key="1">
    <citation type="submission" date="2021-06" db="EMBL/GenBank/DDBJ databases">
        <authorList>
            <person name="Jeong J.W."/>
        </authorList>
    </citation>
    <scope>NUCLEOTIDE SEQUENCE [LARGE SCALE GENOMIC DNA]</scope>
    <source>
        <strain evidence="5 6">MMS21-TAE1-1</strain>
    </source>
</reference>
<comment type="caution">
    <text evidence="5">The sequence shown here is derived from an EMBL/GenBank/DDBJ whole genome shotgun (WGS) entry which is preliminary data.</text>
</comment>
<organism evidence="5 6">
    <name type="scientific">Paenarthrobacter aromaticivorans</name>
    <dbReference type="NCBI Taxonomy" id="2849150"/>
    <lineage>
        <taxon>Bacteria</taxon>
        <taxon>Bacillati</taxon>
        <taxon>Actinomycetota</taxon>
        <taxon>Actinomycetes</taxon>
        <taxon>Micrococcales</taxon>
        <taxon>Micrococcaceae</taxon>
        <taxon>Paenarthrobacter</taxon>
    </lineage>
</organism>
<evidence type="ECO:0000256" key="3">
    <source>
        <dbReference type="SAM" id="MobiDB-lite"/>
    </source>
</evidence>
<dbReference type="Proteomes" id="UP000824166">
    <property type="component" value="Unassembled WGS sequence"/>
</dbReference>
<dbReference type="PANTHER" id="PTHR11527">
    <property type="entry name" value="HEAT-SHOCK PROTEIN 20 FAMILY MEMBER"/>
    <property type="match status" value="1"/>
</dbReference>
<evidence type="ECO:0000259" key="4">
    <source>
        <dbReference type="PROSITE" id="PS01031"/>
    </source>
</evidence>
<name>A0ABS6I783_9MICC</name>
<evidence type="ECO:0000313" key="6">
    <source>
        <dbReference type="Proteomes" id="UP000824166"/>
    </source>
</evidence>
<dbReference type="RefSeq" id="WP_216924823.1">
    <property type="nucleotide sequence ID" value="NZ_JAHOPC010000005.1"/>
</dbReference>
<dbReference type="PROSITE" id="PS01031">
    <property type="entry name" value="SHSP"/>
    <property type="match status" value="1"/>
</dbReference>
<dbReference type="EMBL" id="JAHOPC010000005">
    <property type="protein sequence ID" value="MBU8866663.1"/>
    <property type="molecule type" value="Genomic_DNA"/>
</dbReference>
<dbReference type="InterPro" id="IPR031107">
    <property type="entry name" value="Small_HSP"/>
</dbReference>
<protein>
    <submittedName>
        <fullName evidence="5">Hsp20/alpha crystallin family protein</fullName>
    </submittedName>
</protein>